<evidence type="ECO:0000313" key="2">
    <source>
        <dbReference type="EMBL" id="QKU21696.1"/>
    </source>
</evidence>
<dbReference type="EMBL" id="CP054803">
    <property type="protein sequence ID" value="QKU21696.1"/>
    <property type="molecule type" value="Genomic_DNA"/>
</dbReference>
<dbReference type="Proteomes" id="UP000509126">
    <property type="component" value="Chromosome"/>
</dbReference>
<dbReference type="InterPro" id="IPR041487">
    <property type="entry name" value="HEPN/Toprim-NTD1"/>
</dbReference>
<protein>
    <recommendedName>
        <fullName evidence="1">HEPN/Toprim N-terminal domain-containing protein</fullName>
    </recommendedName>
</protein>
<evidence type="ECO:0000259" key="1">
    <source>
        <dbReference type="Pfam" id="PF18871"/>
    </source>
</evidence>
<sequence>MLEDIPLFHTKSYVDPELMLIFRESDKKVFRRKCSERSRLVWGNLSEDEYEEAFEYQCKLKLIKERLNLFGFNFEGIKDKFSYIKNEYITSNYSLLKEEKPFSVFLKKLELLSFDDYCSYLKYYYDNRYNLNDSTNKVFTLLNREITHDNELFTFMYDVREIIILFSHLLTGEERIIQDLTEVTNAGYYDIENNVVKDCEELISKSSKPSEQFYVFTEGPSDRYILKESLKILFPHLYEFFEFVDYEASNLDGGAHILAKLIKAFVGAKMPNKILAIFDSDTAAIESLNLLSKIALPENIKVTKYPDFDLLKNYPTYSSSGHSKEDIYNKAASIELYLGKDCIKDQITSEYYPIIWGGFNESLNQYQGEISNKRKVLKNFKNKIRSNNYNNPDYDWSGLTLIWKHIFKLVGEMQ</sequence>
<name>A0A6N1N1H3_ACILW</name>
<feature type="domain" description="HEPN/Toprim N-terminal" evidence="1">
    <location>
        <begin position="8"/>
        <end position="138"/>
    </location>
</feature>
<accession>A0A6N1N1H3</accession>
<reference evidence="2 3" key="1">
    <citation type="submission" date="2019-11" db="EMBL/GenBank/DDBJ databases">
        <title>FDA dAtabase for Regulatory Grade micrObial Sequences (FDA-ARGOS): Supporting development and validation of Infectious Disease Dx tests.</title>
        <authorList>
            <person name="Patel R."/>
            <person name="Rucinski S."/>
            <person name="Tallon L."/>
            <person name="Sadzewicz L."/>
            <person name="Vavikolanu K."/>
            <person name="Mehta A."/>
            <person name="Aluvathingal J."/>
            <person name="Nadendla S."/>
            <person name="Nandy P."/>
            <person name="Geyer C."/>
            <person name="Yan Y."/>
            <person name="Sichtig H."/>
        </authorList>
    </citation>
    <scope>NUCLEOTIDE SEQUENCE [LARGE SCALE GENOMIC DNA]</scope>
    <source>
        <strain evidence="2 3">FDAARGOS_557</strain>
    </source>
</reference>
<dbReference type="Pfam" id="PF18871">
    <property type="entry name" value="HEPN_Toprim_N"/>
    <property type="match status" value="1"/>
</dbReference>
<dbReference type="AlphaFoldDB" id="A0A6N1N1H3"/>
<gene>
    <name evidence="2" type="ORF">FOB19_09980</name>
</gene>
<organism evidence="2 3">
    <name type="scientific">Acinetobacter lwoffii</name>
    <dbReference type="NCBI Taxonomy" id="28090"/>
    <lineage>
        <taxon>Bacteria</taxon>
        <taxon>Pseudomonadati</taxon>
        <taxon>Pseudomonadota</taxon>
        <taxon>Gammaproteobacteria</taxon>
        <taxon>Moraxellales</taxon>
        <taxon>Moraxellaceae</taxon>
        <taxon>Acinetobacter</taxon>
    </lineage>
</organism>
<proteinExistence type="predicted"/>
<evidence type="ECO:0000313" key="3">
    <source>
        <dbReference type="Proteomes" id="UP000509126"/>
    </source>
</evidence>